<dbReference type="Gene3D" id="3.20.20.140">
    <property type="entry name" value="Metal-dependent hydrolases"/>
    <property type="match status" value="1"/>
</dbReference>
<reference evidence="5" key="1">
    <citation type="submission" date="2017-09" db="EMBL/GenBank/DDBJ databases">
        <title>Depth-based differentiation of microbial function through sediment-hosted aquifers and enrichment of novel symbionts in the deep terrestrial subsurface.</title>
        <authorList>
            <person name="Probst A.J."/>
            <person name="Ladd B."/>
            <person name="Jarett J.K."/>
            <person name="Geller-Mcgrath D.E."/>
            <person name="Sieber C.M.K."/>
            <person name="Emerson J.B."/>
            <person name="Anantharaman K."/>
            <person name="Thomas B.C."/>
            <person name="Malmstrom R."/>
            <person name="Stieglmeier M."/>
            <person name="Klingl A."/>
            <person name="Woyke T."/>
            <person name="Ryan C.M."/>
            <person name="Banfield J.F."/>
        </authorList>
    </citation>
    <scope>NUCLEOTIDE SEQUENCE [LARGE SCALE GENOMIC DNA]</scope>
</reference>
<proteinExistence type="predicted"/>
<comment type="caution">
    <text evidence="4">The sequence shown here is derived from an EMBL/GenBank/DDBJ whole genome shotgun (WGS) entry which is preliminary data.</text>
</comment>
<dbReference type="PROSITE" id="PS01137">
    <property type="entry name" value="TATD_1"/>
    <property type="match status" value="1"/>
</dbReference>
<dbReference type="InterPro" id="IPR015991">
    <property type="entry name" value="TatD/YcfH-like"/>
</dbReference>
<dbReference type="GO" id="GO:0004536">
    <property type="term" value="F:DNA nuclease activity"/>
    <property type="evidence" value="ECO:0007669"/>
    <property type="project" value="InterPro"/>
</dbReference>
<evidence type="ECO:0000256" key="3">
    <source>
        <dbReference type="PIRSR" id="PIRSR005902-1"/>
    </source>
</evidence>
<dbReference type="Proteomes" id="UP000231086">
    <property type="component" value="Unassembled WGS sequence"/>
</dbReference>
<protein>
    <submittedName>
        <fullName evidence="4">Hydrolase TatD</fullName>
    </submittedName>
</protein>
<dbReference type="CDD" id="cd01310">
    <property type="entry name" value="TatD_DNAse"/>
    <property type="match status" value="1"/>
</dbReference>
<keyword evidence="2 4" id="KW-0378">Hydrolase</keyword>
<sequence>MLIDTHAHVNFNAYKNDGQEVIKRALAGNTWLINAGSQFSTSARAVEIAQNYQTGVWAAVGIHPIHLGSERFQTQVDKNEAVKFETRAEKFETEKYQKLIENKKAVAVGECGLDYYHNEKNKKQQKELFIQQIDLAIKNNLPVIVHCRNAHNDVLEILRKKNRKYGKKLRGVIHSFSGRLAQARQYVEELGFCLGFNGIITFARDYDKVLAEIGLENLLMETDCPYLTPEPFRGKRNEPLYVRYVAEKLAEIKNISLVEVEKTTTQNARELFGI</sequence>
<accession>A0A2M8KJ52</accession>
<dbReference type="InterPro" id="IPR001130">
    <property type="entry name" value="TatD-like"/>
</dbReference>
<dbReference type="InterPro" id="IPR018228">
    <property type="entry name" value="DNase_TatD-rel_CS"/>
</dbReference>
<dbReference type="GO" id="GO:0016788">
    <property type="term" value="F:hydrolase activity, acting on ester bonds"/>
    <property type="evidence" value="ECO:0007669"/>
    <property type="project" value="InterPro"/>
</dbReference>
<gene>
    <name evidence="4" type="ORF">COU85_00910</name>
</gene>
<organism evidence="4 5">
    <name type="scientific">Candidatus Portnoybacteria bacterium CG10_big_fil_rev_8_21_14_0_10_44_7</name>
    <dbReference type="NCBI Taxonomy" id="1974816"/>
    <lineage>
        <taxon>Bacteria</taxon>
        <taxon>Candidatus Portnoyibacteriota</taxon>
    </lineage>
</organism>
<name>A0A2M8KJ52_9BACT</name>
<feature type="binding site" evidence="3">
    <location>
        <position position="110"/>
    </location>
    <ligand>
        <name>a divalent metal cation</name>
        <dbReference type="ChEBI" id="CHEBI:60240"/>
        <label>1</label>
    </ligand>
</feature>
<feature type="binding site" evidence="3">
    <location>
        <position position="223"/>
    </location>
    <ligand>
        <name>a divalent metal cation</name>
        <dbReference type="ChEBI" id="CHEBI:60240"/>
        <label>1</label>
    </ligand>
</feature>
<evidence type="ECO:0000313" key="4">
    <source>
        <dbReference type="EMBL" id="PJE59949.1"/>
    </source>
</evidence>
<dbReference type="AlphaFoldDB" id="A0A2M8KJ52"/>
<dbReference type="FunFam" id="3.20.20.140:FF:000005">
    <property type="entry name" value="TatD family hydrolase"/>
    <property type="match status" value="1"/>
</dbReference>
<evidence type="ECO:0000256" key="2">
    <source>
        <dbReference type="ARBA" id="ARBA00022801"/>
    </source>
</evidence>
<dbReference type="PIRSF" id="PIRSF005902">
    <property type="entry name" value="DNase_TatD"/>
    <property type="match status" value="1"/>
</dbReference>
<dbReference type="InterPro" id="IPR032466">
    <property type="entry name" value="Metal_Hydrolase"/>
</dbReference>
<feature type="binding site" evidence="3">
    <location>
        <position position="174"/>
    </location>
    <ligand>
        <name>a divalent metal cation</name>
        <dbReference type="ChEBI" id="CHEBI:60240"/>
        <label>2</label>
    </ligand>
</feature>
<evidence type="ECO:0000313" key="5">
    <source>
        <dbReference type="Proteomes" id="UP000231086"/>
    </source>
</evidence>
<dbReference type="Pfam" id="PF01026">
    <property type="entry name" value="TatD_DNase"/>
    <property type="match status" value="1"/>
</dbReference>
<feature type="binding site" evidence="3">
    <location>
        <position position="146"/>
    </location>
    <ligand>
        <name>a divalent metal cation</name>
        <dbReference type="ChEBI" id="CHEBI:60240"/>
        <label>2</label>
    </ligand>
</feature>
<dbReference type="PANTHER" id="PTHR46124">
    <property type="entry name" value="D-AMINOACYL-TRNA DEACYLASE"/>
    <property type="match status" value="1"/>
</dbReference>
<keyword evidence="1 3" id="KW-0479">Metal-binding</keyword>
<feature type="binding site" evidence="3">
    <location>
        <position position="8"/>
    </location>
    <ligand>
        <name>a divalent metal cation</name>
        <dbReference type="ChEBI" id="CHEBI:60240"/>
        <label>1</label>
    </ligand>
</feature>
<dbReference type="NCBIfam" id="TIGR00010">
    <property type="entry name" value="YchF/TatD family DNA exonuclease"/>
    <property type="match status" value="1"/>
</dbReference>
<dbReference type="SUPFAM" id="SSF51556">
    <property type="entry name" value="Metallo-dependent hydrolases"/>
    <property type="match status" value="1"/>
</dbReference>
<dbReference type="EMBL" id="PFEA01000018">
    <property type="protein sequence ID" value="PJE59949.1"/>
    <property type="molecule type" value="Genomic_DNA"/>
</dbReference>
<dbReference type="PANTHER" id="PTHR46124:SF2">
    <property type="entry name" value="D-AMINOACYL-TRNA DEACYLASE"/>
    <property type="match status" value="1"/>
</dbReference>
<dbReference type="GO" id="GO:0046872">
    <property type="term" value="F:metal ion binding"/>
    <property type="evidence" value="ECO:0007669"/>
    <property type="project" value="UniProtKB-KW"/>
</dbReference>
<evidence type="ECO:0000256" key="1">
    <source>
        <dbReference type="ARBA" id="ARBA00022723"/>
    </source>
</evidence>
<feature type="binding site" evidence="3">
    <location>
        <position position="6"/>
    </location>
    <ligand>
        <name>a divalent metal cation</name>
        <dbReference type="ChEBI" id="CHEBI:60240"/>
        <label>1</label>
    </ligand>
</feature>